<dbReference type="Pfam" id="PF00535">
    <property type="entry name" value="Glycos_transf_2"/>
    <property type="match status" value="1"/>
</dbReference>
<dbReference type="Proteomes" id="UP001288620">
    <property type="component" value="Unassembled WGS sequence"/>
</dbReference>
<evidence type="ECO:0000259" key="1">
    <source>
        <dbReference type="Pfam" id="PF00535"/>
    </source>
</evidence>
<name>A0ABU5LBQ5_9GAMM</name>
<feature type="domain" description="Glycosyltransferase 2-like" evidence="1">
    <location>
        <begin position="11"/>
        <end position="145"/>
    </location>
</feature>
<dbReference type="PANTHER" id="PTHR22916">
    <property type="entry name" value="GLYCOSYLTRANSFERASE"/>
    <property type="match status" value="1"/>
</dbReference>
<evidence type="ECO:0000313" key="3">
    <source>
        <dbReference type="Proteomes" id="UP001288620"/>
    </source>
</evidence>
<dbReference type="SUPFAM" id="SSF53448">
    <property type="entry name" value="Nucleotide-diphospho-sugar transferases"/>
    <property type="match status" value="1"/>
</dbReference>
<accession>A0ABU5LBQ5</accession>
<comment type="caution">
    <text evidence="2">The sequence shown here is derived from an EMBL/GenBank/DDBJ whole genome shotgun (WGS) entry which is preliminary data.</text>
</comment>
<organism evidence="2 3">
    <name type="scientific">Pantoea eucrina</name>
    <dbReference type="NCBI Taxonomy" id="472693"/>
    <lineage>
        <taxon>Bacteria</taxon>
        <taxon>Pseudomonadati</taxon>
        <taxon>Pseudomonadota</taxon>
        <taxon>Gammaproteobacteria</taxon>
        <taxon>Enterobacterales</taxon>
        <taxon>Erwiniaceae</taxon>
        <taxon>Pantoea</taxon>
    </lineage>
</organism>
<gene>
    <name evidence="2" type="ORF">N4G40_03635</name>
</gene>
<dbReference type="PANTHER" id="PTHR22916:SF3">
    <property type="entry name" value="UDP-GLCNAC:BETAGAL BETA-1,3-N-ACETYLGLUCOSAMINYLTRANSFERASE-LIKE PROTEIN 1"/>
    <property type="match status" value="1"/>
</dbReference>
<proteinExistence type="predicted"/>
<dbReference type="RefSeq" id="WP_322541490.1">
    <property type="nucleotide sequence ID" value="NZ_JAOBTT010000001.1"/>
</dbReference>
<protein>
    <submittedName>
        <fullName evidence="2">Glycosyltransferase</fullName>
    </submittedName>
</protein>
<dbReference type="EMBL" id="JAOBTT010000001">
    <property type="protein sequence ID" value="MDZ7277374.1"/>
    <property type="molecule type" value="Genomic_DNA"/>
</dbReference>
<sequence>MTTQPNSPLLSIVVTAHNAEAWLDACLTSVVNAAETVMQASQIVLIDDASDDRTQDICQRFSQQHANVDVHQVAFRNIGKVRNYALAQCRGEYVTMIDGDDELIPGAFEKILPLLRTSQPDALLTRLHEIYPSSRKPTSLDTFAPVTLTRHEAISKFLVHRELQAHFIGQFFRRDLLAGLAFPPFRCYEDAWLFPAVLARCSAILFAASGPYLYFKRADSLSTQIDPDKVNMLIQATEQMSVAFGERYRNLIACHWITILNRHQHAFKDEADQQRVQQVLRALPALDFLCDRHVRTSFKKKYLALRLRGAF</sequence>
<evidence type="ECO:0000313" key="2">
    <source>
        <dbReference type="EMBL" id="MDZ7277374.1"/>
    </source>
</evidence>
<keyword evidence="3" id="KW-1185">Reference proteome</keyword>
<dbReference type="InterPro" id="IPR001173">
    <property type="entry name" value="Glyco_trans_2-like"/>
</dbReference>
<dbReference type="Gene3D" id="3.90.550.10">
    <property type="entry name" value="Spore Coat Polysaccharide Biosynthesis Protein SpsA, Chain A"/>
    <property type="match status" value="1"/>
</dbReference>
<dbReference type="InterPro" id="IPR029044">
    <property type="entry name" value="Nucleotide-diphossugar_trans"/>
</dbReference>
<reference evidence="3" key="1">
    <citation type="submission" date="2023-07" db="EMBL/GenBank/DDBJ databases">
        <title>Structural and functional analysis of rice phyllospheric bacteria for their antimicrobial properties and defense elicitation against blast disease.</title>
        <authorList>
            <person name="Sahu K.P."/>
            <person name="Asharani P."/>
            <person name="Kumar M."/>
            <person name="Reddy B."/>
            <person name="Kumar A."/>
        </authorList>
    </citation>
    <scope>NUCLEOTIDE SEQUENCE [LARGE SCALE GENOMIC DNA]</scope>
    <source>
        <strain evidence="3">OsEp_Plm_30P10</strain>
    </source>
</reference>